<keyword evidence="4" id="KW-0472">Membrane</keyword>
<evidence type="ECO:0000256" key="3">
    <source>
        <dbReference type="ARBA" id="ARBA00047594"/>
    </source>
</evidence>
<comment type="catalytic activity">
    <reaction evidence="3">
        <text>di-trans,octa-cis-undecaprenyl diphosphate + H2O = di-trans,octa-cis-undecaprenyl phosphate + phosphate + H(+)</text>
        <dbReference type="Rhea" id="RHEA:28094"/>
        <dbReference type="ChEBI" id="CHEBI:15377"/>
        <dbReference type="ChEBI" id="CHEBI:15378"/>
        <dbReference type="ChEBI" id="CHEBI:43474"/>
        <dbReference type="ChEBI" id="CHEBI:58405"/>
        <dbReference type="ChEBI" id="CHEBI:60392"/>
        <dbReference type="EC" id="3.6.1.27"/>
    </reaction>
</comment>
<feature type="transmembrane region" description="Helical" evidence="4">
    <location>
        <begin position="208"/>
        <end position="226"/>
    </location>
</feature>
<evidence type="ECO:0000256" key="4">
    <source>
        <dbReference type="SAM" id="Phobius"/>
    </source>
</evidence>
<dbReference type="Pfam" id="PF01569">
    <property type="entry name" value="PAP2"/>
    <property type="match status" value="1"/>
</dbReference>
<reference evidence="6 7" key="1">
    <citation type="journal article" date="2012" name="J. Bacteriol.">
        <title>Genome Sequence of Gallaecimonas xiamenensis Type Strain 3-C-1.</title>
        <authorList>
            <person name="Lai Q."/>
            <person name="Wang L."/>
            <person name="Wang W."/>
            <person name="Shao Z."/>
        </authorList>
    </citation>
    <scope>NUCLEOTIDE SEQUENCE [LARGE SCALE GENOMIC DNA]</scope>
    <source>
        <strain evidence="6 7">3-C-1</strain>
    </source>
</reference>
<dbReference type="Gene3D" id="1.20.144.10">
    <property type="entry name" value="Phosphatidic acid phosphatase type 2/haloperoxidase"/>
    <property type="match status" value="1"/>
</dbReference>
<sequence>MPEIKMRLALNLFALSLGLALLPAVVLFSGWHWQVAAMADQAPAWLWLTLSGSFPMAIMTSLLVLAWLKWRLGWSWRTTGLHGLCLACALVAGQGVKGVLKHSFQEPRPYVQYLDQQHQGQFYHLDSLAQERLIDAAPIPGWLKGHWRAERGYSLPSGHTQFAVTLALFAIVLFWRARAWLSGALMLAWALAMMASRLVLGMHWPLDLLLSLSFSWLLVWPALAVSQSGRQLGKISDQ</sequence>
<evidence type="ECO:0000256" key="2">
    <source>
        <dbReference type="ARBA" id="ARBA00032707"/>
    </source>
</evidence>
<dbReference type="Proteomes" id="UP000006755">
    <property type="component" value="Unassembled WGS sequence"/>
</dbReference>
<accession>K2IRW9</accession>
<dbReference type="PATRIC" id="fig|745411.4.peg.2026"/>
<feature type="transmembrane region" description="Helical" evidence="4">
    <location>
        <begin position="45"/>
        <end position="68"/>
    </location>
</feature>
<evidence type="ECO:0000313" key="7">
    <source>
        <dbReference type="Proteomes" id="UP000006755"/>
    </source>
</evidence>
<organism evidence="6 7">
    <name type="scientific">Gallaecimonas xiamenensis 3-C-1</name>
    <dbReference type="NCBI Taxonomy" id="745411"/>
    <lineage>
        <taxon>Bacteria</taxon>
        <taxon>Pseudomonadati</taxon>
        <taxon>Pseudomonadota</taxon>
        <taxon>Gammaproteobacteria</taxon>
        <taxon>Enterobacterales</taxon>
        <taxon>Gallaecimonadaceae</taxon>
        <taxon>Gallaecimonas</taxon>
    </lineage>
</organism>
<name>K2IRW9_9GAMM</name>
<dbReference type="PANTHER" id="PTHR14969:SF54">
    <property type="entry name" value="PHOSPHATIDYLGLYCEROPHOSPHATASE B"/>
    <property type="match status" value="1"/>
</dbReference>
<dbReference type="SUPFAM" id="SSF48317">
    <property type="entry name" value="Acid phosphatase/Vanadium-dependent haloperoxidase"/>
    <property type="match status" value="1"/>
</dbReference>
<dbReference type="AlphaFoldDB" id="K2IRW9"/>
<dbReference type="EMBL" id="AMRI01000013">
    <property type="protein sequence ID" value="EKE73006.1"/>
    <property type="molecule type" value="Genomic_DNA"/>
</dbReference>
<dbReference type="SMART" id="SM00014">
    <property type="entry name" value="acidPPc"/>
    <property type="match status" value="1"/>
</dbReference>
<keyword evidence="4" id="KW-1133">Transmembrane helix</keyword>
<gene>
    <name evidence="6" type="ORF">B3C1_10332</name>
</gene>
<feature type="transmembrane region" description="Helical" evidence="4">
    <location>
        <begin position="160"/>
        <end position="177"/>
    </location>
</feature>
<dbReference type="PANTHER" id="PTHR14969">
    <property type="entry name" value="SPHINGOSINE-1-PHOSPHATE PHOSPHOHYDROLASE"/>
    <property type="match status" value="1"/>
</dbReference>
<dbReference type="InterPro" id="IPR036938">
    <property type="entry name" value="PAP2/HPO_sf"/>
</dbReference>
<feature type="transmembrane region" description="Helical" evidence="4">
    <location>
        <begin position="184"/>
        <end position="202"/>
    </location>
</feature>
<evidence type="ECO:0000313" key="6">
    <source>
        <dbReference type="EMBL" id="EKE73006.1"/>
    </source>
</evidence>
<evidence type="ECO:0000256" key="1">
    <source>
        <dbReference type="ARBA" id="ARBA00012374"/>
    </source>
</evidence>
<feature type="transmembrane region" description="Helical" evidence="4">
    <location>
        <begin position="12"/>
        <end position="33"/>
    </location>
</feature>
<dbReference type="InterPro" id="IPR000326">
    <property type="entry name" value="PAP2/HPO"/>
</dbReference>
<keyword evidence="4" id="KW-0812">Transmembrane</keyword>
<keyword evidence="7" id="KW-1185">Reference proteome</keyword>
<comment type="caution">
    <text evidence="6">The sequence shown here is derived from an EMBL/GenBank/DDBJ whole genome shotgun (WGS) entry which is preliminary data.</text>
</comment>
<dbReference type="STRING" id="745411.B3C1_10332"/>
<protein>
    <recommendedName>
        <fullName evidence="1">undecaprenyl-diphosphate phosphatase</fullName>
        <ecNumber evidence="1">3.6.1.27</ecNumber>
    </recommendedName>
    <alternativeName>
        <fullName evidence="2">Undecaprenyl pyrophosphate phosphatase</fullName>
    </alternativeName>
</protein>
<evidence type="ECO:0000259" key="5">
    <source>
        <dbReference type="SMART" id="SM00014"/>
    </source>
</evidence>
<dbReference type="eggNOG" id="COG0671">
    <property type="taxonomic scope" value="Bacteria"/>
</dbReference>
<dbReference type="GO" id="GO:0005886">
    <property type="term" value="C:plasma membrane"/>
    <property type="evidence" value="ECO:0007669"/>
    <property type="project" value="TreeGrafter"/>
</dbReference>
<feature type="domain" description="Phosphatidic acid phosphatase type 2/haloperoxidase" evidence="5">
    <location>
        <begin position="84"/>
        <end position="223"/>
    </location>
</feature>
<proteinExistence type="predicted"/>
<dbReference type="GO" id="GO:0050380">
    <property type="term" value="F:undecaprenyl-diphosphatase activity"/>
    <property type="evidence" value="ECO:0007669"/>
    <property type="project" value="UniProtKB-EC"/>
</dbReference>
<dbReference type="EC" id="3.6.1.27" evidence="1"/>